<feature type="region of interest" description="Disordered" evidence="2">
    <location>
        <begin position="1"/>
        <end position="21"/>
    </location>
</feature>
<dbReference type="AlphaFoldDB" id="A0A699ZHQ5"/>
<accession>A0A699ZHQ5</accession>
<evidence type="ECO:0000256" key="2">
    <source>
        <dbReference type="SAM" id="MobiDB-lite"/>
    </source>
</evidence>
<feature type="compositionally biased region" description="Basic and acidic residues" evidence="2">
    <location>
        <begin position="82"/>
        <end position="91"/>
    </location>
</feature>
<reference evidence="3 4" key="1">
    <citation type="submission" date="2020-02" db="EMBL/GenBank/DDBJ databases">
        <title>Draft genome sequence of Haematococcus lacustris strain NIES-144.</title>
        <authorList>
            <person name="Morimoto D."/>
            <person name="Nakagawa S."/>
            <person name="Yoshida T."/>
            <person name="Sawayama S."/>
        </authorList>
    </citation>
    <scope>NUCLEOTIDE SEQUENCE [LARGE SCALE GENOMIC DNA]</scope>
    <source>
        <strain evidence="3 4">NIES-144</strain>
    </source>
</reference>
<feature type="coiled-coil region" evidence="1">
    <location>
        <begin position="25"/>
        <end position="52"/>
    </location>
</feature>
<dbReference type="Proteomes" id="UP000485058">
    <property type="component" value="Unassembled WGS sequence"/>
</dbReference>
<proteinExistence type="predicted"/>
<evidence type="ECO:0000313" key="4">
    <source>
        <dbReference type="Proteomes" id="UP000485058"/>
    </source>
</evidence>
<feature type="region of interest" description="Disordered" evidence="2">
    <location>
        <begin position="68"/>
        <end position="91"/>
    </location>
</feature>
<keyword evidence="4" id="KW-1185">Reference proteome</keyword>
<gene>
    <name evidence="3" type="ORF">HaLaN_19136</name>
</gene>
<evidence type="ECO:0000256" key="1">
    <source>
        <dbReference type="SAM" id="Coils"/>
    </source>
</evidence>
<organism evidence="3 4">
    <name type="scientific">Haematococcus lacustris</name>
    <name type="common">Green alga</name>
    <name type="synonym">Haematococcus pluvialis</name>
    <dbReference type="NCBI Taxonomy" id="44745"/>
    <lineage>
        <taxon>Eukaryota</taxon>
        <taxon>Viridiplantae</taxon>
        <taxon>Chlorophyta</taxon>
        <taxon>core chlorophytes</taxon>
        <taxon>Chlorophyceae</taxon>
        <taxon>CS clade</taxon>
        <taxon>Chlamydomonadales</taxon>
        <taxon>Haematococcaceae</taxon>
        <taxon>Haematococcus</taxon>
    </lineage>
</organism>
<evidence type="ECO:0000313" key="3">
    <source>
        <dbReference type="EMBL" id="GFH21771.1"/>
    </source>
</evidence>
<dbReference type="EMBL" id="BLLF01001902">
    <property type="protein sequence ID" value="GFH21771.1"/>
    <property type="molecule type" value="Genomic_DNA"/>
</dbReference>
<comment type="caution">
    <text evidence="3">The sequence shown here is derived from an EMBL/GenBank/DDBJ whole genome shotgun (WGS) entry which is preliminary data.</text>
</comment>
<keyword evidence="1" id="KW-0175">Coiled coil</keyword>
<sequence>MGTPRARELHVPAPHPRAPSDALDLKTLEERLREFKAENQLLGRTLQEVQALAYEARLRSCKDLTRMSNKQHDMPPQQACAKAEEQALRLA</sequence>
<protein>
    <submittedName>
        <fullName evidence="3">Uncharacterized protein</fullName>
    </submittedName>
</protein>
<name>A0A699ZHQ5_HAELA</name>
<feature type="compositionally biased region" description="Basic and acidic residues" evidence="2">
    <location>
        <begin position="1"/>
        <end position="10"/>
    </location>
</feature>